<organism evidence="8">
    <name type="scientific">Cyanothece sp. (strain PCC 7425 / ATCC 29141)</name>
    <dbReference type="NCBI Taxonomy" id="395961"/>
    <lineage>
        <taxon>Bacteria</taxon>
        <taxon>Bacillati</taxon>
        <taxon>Cyanobacteriota</taxon>
        <taxon>Cyanophyceae</taxon>
        <taxon>Gomontiellales</taxon>
        <taxon>Cyanothecaceae</taxon>
        <taxon>Cyanothece</taxon>
    </lineage>
</organism>
<dbReference type="KEGG" id="cyn:Cyan7425_4891"/>
<dbReference type="OrthoDB" id="565379at2"/>
<dbReference type="GO" id="GO:0005886">
    <property type="term" value="C:plasma membrane"/>
    <property type="evidence" value="ECO:0007669"/>
    <property type="project" value="UniProtKB-SubCell"/>
</dbReference>
<dbReference type="eggNOG" id="ENOG5033BUK">
    <property type="taxonomic scope" value="Bacteria"/>
</dbReference>
<protein>
    <recommendedName>
        <fullName evidence="9">DUF350 domain-containing protein</fullName>
    </recommendedName>
</protein>
<evidence type="ECO:0000256" key="4">
    <source>
        <dbReference type="ARBA" id="ARBA00022692"/>
    </source>
</evidence>
<feature type="transmembrane region" description="Helical" evidence="7">
    <location>
        <begin position="6"/>
        <end position="25"/>
    </location>
</feature>
<gene>
    <name evidence="8" type="ordered locus">Cyan7425_4891</name>
</gene>
<accession>B8HN64</accession>
<keyword evidence="4 7" id="KW-0812">Transmembrane</keyword>
<evidence type="ECO:0000256" key="5">
    <source>
        <dbReference type="ARBA" id="ARBA00022989"/>
    </source>
</evidence>
<dbReference type="Pfam" id="PF03994">
    <property type="entry name" value="DUF350"/>
    <property type="match status" value="1"/>
</dbReference>
<evidence type="ECO:0008006" key="9">
    <source>
        <dbReference type="Google" id="ProtNLM"/>
    </source>
</evidence>
<dbReference type="EMBL" id="CP001344">
    <property type="protein sequence ID" value="ACL47191.1"/>
    <property type="molecule type" value="Genomic_DNA"/>
</dbReference>
<evidence type="ECO:0000256" key="1">
    <source>
        <dbReference type="ARBA" id="ARBA00004651"/>
    </source>
</evidence>
<evidence type="ECO:0000256" key="6">
    <source>
        <dbReference type="ARBA" id="ARBA00023136"/>
    </source>
</evidence>
<evidence type="ECO:0000256" key="2">
    <source>
        <dbReference type="ARBA" id="ARBA00005779"/>
    </source>
</evidence>
<feature type="transmembrane region" description="Helical" evidence="7">
    <location>
        <begin position="45"/>
        <end position="67"/>
    </location>
</feature>
<reference evidence="8" key="1">
    <citation type="submission" date="2009-01" db="EMBL/GenBank/DDBJ databases">
        <title>Complete sequence of chromosome Cyanothece sp. PCC 7425.</title>
        <authorList>
            <consortium name="US DOE Joint Genome Institute"/>
            <person name="Lucas S."/>
            <person name="Copeland A."/>
            <person name="Lapidus A."/>
            <person name="Glavina del Rio T."/>
            <person name="Dalin E."/>
            <person name="Tice H."/>
            <person name="Bruce D."/>
            <person name="Goodwin L."/>
            <person name="Pitluck S."/>
            <person name="Sims D."/>
            <person name="Meineke L."/>
            <person name="Brettin T."/>
            <person name="Detter J.C."/>
            <person name="Han C."/>
            <person name="Larimer F."/>
            <person name="Land M."/>
            <person name="Hauser L."/>
            <person name="Kyrpides N."/>
            <person name="Ovchinnikova G."/>
            <person name="Liberton M."/>
            <person name="Stoeckel J."/>
            <person name="Banerjee A."/>
            <person name="Singh A."/>
            <person name="Page L."/>
            <person name="Sato H."/>
            <person name="Zhao L."/>
            <person name="Sherman L."/>
            <person name="Pakrasi H."/>
            <person name="Richardson P."/>
        </authorList>
    </citation>
    <scope>NUCLEOTIDE SEQUENCE</scope>
    <source>
        <strain evidence="8">PCC 7425</strain>
    </source>
</reference>
<sequence length="68" mass="7511">METLRTFGEIIIWTIFATVLFYAGIRLFDRIDPINYRAEIQNGNIAASIQLAALTLALAAIIITVIAT</sequence>
<keyword evidence="5 7" id="KW-1133">Transmembrane helix</keyword>
<keyword evidence="6 7" id="KW-0472">Membrane</keyword>
<name>B8HN64_CYAP4</name>
<evidence type="ECO:0000313" key="8">
    <source>
        <dbReference type="EMBL" id="ACL47191.1"/>
    </source>
</evidence>
<dbReference type="STRING" id="395961.Cyan7425_4891"/>
<dbReference type="InterPro" id="IPR007140">
    <property type="entry name" value="DUF350"/>
</dbReference>
<dbReference type="AlphaFoldDB" id="B8HN64"/>
<comment type="subcellular location">
    <subcellularLocation>
        <location evidence="1">Cell membrane</location>
        <topology evidence="1">Multi-pass membrane protein</topology>
    </subcellularLocation>
</comment>
<keyword evidence="3" id="KW-1003">Cell membrane</keyword>
<proteinExistence type="inferred from homology"/>
<evidence type="ECO:0000256" key="7">
    <source>
        <dbReference type="SAM" id="Phobius"/>
    </source>
</evidence>
<comment type="similarity">
    <text evidence="2">Belongs to the UPF0719 family.</text>
</comment>
<dbReference type="HOGENOM" id="CLU_183870_2_0_3"/>
<evidence type="ECO:0000256" key="3">
    <source>
        <dbReference type="ARBA" id="ARBA00022475"/>
    </source>
</evidence>